<keyword evidence="13" id="KW-1185">Reference proteome</keyword>
<dbReference type="PANTHER" id="PTHR47117:SF10">
    <property type="entry name" value="KINESIN-LIKE PROTEIN KIF1B"/>
    <property type="match status" value="1"/>
</dbReference>
<keyword evidence="7 10" id="KW-0505">Motor protein</keyword>
<gene>
    <name evidence="12" type="ORF">NECAME_14884</name>
</gene>
<evidence type="ECO:0000256" key="4">
    <source>
        <dbReference type="ARBA" id="ARBA00022741"/>
    </source>
</evidence>
<evidence type="ECO:0000256" key="5">
    <source>
        <dbReference type="ARBA" id="ARBA00022840"/>
    </source>
</evidence>
<dbReference type="InterPro" id="IPR000253">
    <property type="entry name" value="FHA_dom"/>
</dbReference>
<evidence type="ECO:0000256" key="6">
    <source>
        <dbReference type="ARBA" id="ARBA00023054"/>
    </source>
</evidence>
<accession>W2SKS7</accession>
<keyword evidence="6" id="KW-0175">Coiled coil</keyword>
<evidence type="ECO:0000256" key="9">
    <source>
        <dbReference type="PROSITE-ProRule" id="PRU00283"/>
    </source>
</evidence>
<keyword evidence="4 10" id="KW-0547">Nucleotide-binding</keyword>
<keyword evidence="3 10" id="KW-0493">Microtubule</keyword>
<keyword evidence="2" id="KW-0963">Cytoplasm</keyword>
<dbReference type="SUPFAM" id="SSF49879">
    <property type="entry name" value="SMAD/FHA domain"/>
    <property type="match status" value="1"/>
</dbReference>
<dbReference type="GO" id="GO:0005524">
    <property type="term" value="F:ATP binding"/>
    <property type="evidence" value="ECO:0007669"/>
    <property type="project" value="UniProtKB-KW"/>
</dbReference>
<dbReference type="Pfam" id="PF00498">
    <property type="entry name" value="FHA"/>
    <property type="match status" value="1"/>
</dbReference>
<dbReference type="GO" id="GO:0003777">
    <property type="term" value="F:microtubule motor activity"/>
    <property type="evidence" value="ECO:0007669"/>
    <property type="project" value="InterPro"/>
</dbReference>
<comment type="similarity">
    <text evidence="9 10">Belongs to the TRAFAC class myosin-kinesin ATPase superfamily. Kinesin family.</text>
</comment>
<reference evidence="13" key="1">
    <citation type="journal article" date="2014" name="Nat. Genet.">
        <title>Genome of the human hookworm Necator americanus.</title>
        <authorList>
            <person name="Tang Y.T."/>
            <person name="Gao X."/>
            <person name="Rosa B.A."/>
            <person name="Abubucker S."/>
            <person name="Hallsworth-Pepin K."/>
            <person name="Martin J."/>
            <person name="Tyagi R."/>
            <person name="Heizer E."/>
            <person name="Zhang X."/>
            <person name="Bhonagiri-Palsikar V."/>
            <person name="Minx P."/>
            <person name="Warren W.C."/>
            <person name="Wang Q."/>
            <person name="Zhan B."/>
            <person name="Hotez P.J."/>
            <person name="Sternberg P.W."/>
            <person name="Dougall A."/>
            <person name="Gaze S.T."/>
            <person name="Mulvenna J."/>
            <person name="Sotillo J."/>
            <person name="Ranganathan S."/>
            <person name="Rabelo E.M."/>
            <person name="Wilson R.K."/>
            <person name="Felgner P.L."/>
            <person name="Bethony J."/>
            <person name="Hawdon J.M."/>
            <person name="Gasser R.B."/>
            <person name="Loukas A."/>
            <person name="Mitreva M."/>
        </authorList>
    </citation>
    <scope>NUCLEOTIDE SEQUENCE [LARGE SCALE GENOMIC DNA]</scope>
</reference>
<organism evidence="12 13">
    <name type="scientific">Necator americanus</name>
    <name type="common">Human hookworm</name>
    <dbReference type="NCBI Taxonomy" id="51031"/>
    <lineage>
        <taxon>Eukaryota</taxon>
        <taxon>Metazoa</taxon>
        <taxon>Ecdysozoa</taxon>
        <taxon>Nematoda</taxon>
        <taxon>Chromadorea</taxon>
        <taxon>Rhabditida</taxon>
        <taxon>Rhabditina</taxon>
        <taxon>Rhabditomorpha</taxon>
        <taxon>Strongyloidea</taxon>
        <taxon>Ancylostomatidae</taxon>
        <taxon>Bunostominae</taxon>
        <taxon>Necator</taxon>
    </lineage>
</organism>
<dbReference type="OrthoDB" id="3176171at2759"/>
<evidence type="ECO:0000256" key="7">
    <source>
        <dbReference type="ARBA" id="ARBA00023175"/>
    </source>
</evidence>
<dbReference type="InterPro" id="IPR036961">
    <property type="entry name" value="Kinesin_motor_dom_sf"/>
</dbReference>
<evidence type="ECO:0000256" key="1">
    <source>
        <dbReference type="ARBA" id="ARBA00004245"/>
    </source>
</evidence>
<dbReference type="FunFam" id="2.60.200.20:FF:000001">
    <property type="entry name" value="Kinesin family member 1B"/>
    <property type="match status" value="1"/>
</dbReference>
<dbReference type="AlphaFoldDB" id="W2SKS7"/>
<dbReference type="GO" id="GO:0008017">
    <property type="term" value="F:microtubule binding"/>
    <property type="evidence" value="ECO:0007669"/>
    <property type="project" value="InterPro"/>
</dbReference>
<dbReference type="InterPro" id="IPR008984">
    <property type="entry name" value="SMAD_FHA_dom_sf"/>
</dbReference>
<dbReference type="PROSITE" id="PS00411">
    <property type="entry name" value="KINESIN_MOTOR_1"/>
    <property type="match status" value="1"/>
</dbReference>
<name>W2SKS7_NECAM</name>
<dbReference type="PRINTS" id="PR00380">
    <property type="entry name" value="KINESINHEAVY"/>
</dbReference>
<dbReference type="SMART" id="SM00240">
    <property type="entry name" value="FHA"/>
    <property type="match status" value="1"/>
</dbReference>
<dbReference type="Gene3D" id="2.60.200.20">
    <property type="match status" value="1"/>
</dbReference>
<dbReference type="EMBL" id="KI668983">
    <property type="protein sequence ID" value="ETN70254.1"/>
    <property type="molecule type" value="Genomic_DNA"/>
</dbReference>
<feature type="domain" description="Kinesin motor" evidence="11">
    <location>
        <begin position="1"/>
        <end position="188"/>
    </location>
</feature>
<evidence type="ECO:0000256" key="2">
    <source>
        <dbReference type="ARBA" id="ARBA00022490"/>
    </source>
</evidence>
<dbReference type="InterPro" id="IPR019821">
    <property type="entry name" value="Kinesin_motor_CS"/>
</dbReference>
<evidence type="ECO:0000313" key="13">
    <source>
        <dbReference type="Proteomes" id="UP000053676"/>
    </source>
</evidence>
<dbReference type="Proteomes" id="UP000053676">
    <property type="component" value="Unassembled WGS sequence"/>
</dbReference>
<evidence type="ECO:0000256" key="10">
    <source>
        <dbReference type="RuleBase" id="RU000394"/>
    </source>
</evidence>
<dbReference type="STRING" id="51031.W2SKS7"/>
<dbReference type="Gene3D" id="3.40.850.10">
    <property type="entry name" value="Kinesin motor domain"/>
    <property type="match status" value="1"/>
</dbReference>
<proteinExistence type="inferred from homology"/>
<protein>
    <recommendedName>
        <fullName evidence="10">Kinesin-like protein</fullName>
    </recommendedName>
</protein>
<dbReference type="Pfam" id="PF00225">
    <property type="entry name" value="Kinesin"/>
    <property type="match status" value="1"/>
</dbReference>
<comment type="caution">
    <text evidence="9">Lacks conserved residue(s) required for the propagation of feature annotation.</text>
</comment>
<keyword evidence="5 10" id="KW-0067">ATP-binding</keyword>
<dbReference type="GO" id="GO:0005874">
    <property type="term" value="C:microtubule"/>
    <property type="evidence" value="ECO:0007669"/>
    <property type="project" value="UniProtKB-KW"/>
</dbReference>
<sequence>MMGKPGDEKEMGIIPRLCNHLFARVAGNEDKNVQYSVEVSYMEIYCERVKDLLNPNSGGNLRVREHPLLGPYVDDLTKMAVCSYQDICHLMDEGNKARTVAATNMNSTSSRSHAVFTIVLTQKRHCPDANLDTEKVSKISLVDLAGSERATSTGAEGQRLKEGANINKSLTTLGLVISKLAEELPHLVNLNEDPLMSECLLYYLKEGVTSVGRPEAAKRPDILLSGQAILEHHCDFINDDGSVSLDPQKDAQCFVNGRPITCTTVLHTGSRVILGKYHVFRYNDPQEARQSRHNLSSLTGRHFIQILIPLPPDLLPPGEDLTLRPYPKTVVAIQVQDLKNGATHYWSIEKLKAFVYLSNLLHNVPLVHKVAIVNEKGEVRGYLKVAIEPVNPLEADTQKKGVRQTAKLHFRKEDFLKTCRNGENEDESQKLTFPAHMKEEEEFCFRVVVMQAIAVSEQYSDVFCQFKFSSTSKTSDSSFLHRHDEAFSTEPLKNSGRAPLSFSHSQNLHIKMSRTFLHYLHHFPIIFEAFGHFQQKPEGFQFERQHSALGRRMSTKLTFQQPSLVISTPVKSKKANAPVQNKYALFNCNRSIY</sequence>
<dbReference type="CDD" id="cd22705">
    <property type="entry name" value="FHA_KIF1"/>
    <property type="match status" value="1"/>
</dbReference>
<dbReference type="KEGG" id="nai:NECAME_14884"/>
<dbReference type="PROSITE" id="PS50067">
    <property type="entry name" value="KINESIN_MOTOR_2"/>
    <property type="match status" value="1"/>
</dbReference>
<evidence type="ECO:0000256" key="3">
    <source>
        <dbReference type="ARBA" id="ARBA00022701"/>
    </source>
</evidence>
<evidence type="ECO:0000256" key="8">
    <source>
        <dbReference type="ARBA" id="ARBA00023212"/>
    </source>
</evidence>
<dbReference type="PANTHER" id="PTHR47117">
    <property type="entry name" value="STAR-RELATED LIPID TRANSFER PROTEIN 9"/>
    <property type="match status" value="1"/>
</dbReference>
<dbReference type="SMART" id="SM00129">
    <property type="entry name" value="KISc"/>
    <property type="match status" value="1"/>
</dbReference>
<dbReference type="InterPro" id="IPR001752">
    <property type="entry name" value="Kinesin_motor_dom"/>
</dbReference>
<evidence type="ECO:0000313" key="12">
    <source>
        <dbReference type="EMBL" id="ETN70254.1"/>
    </source>
</evidence>
<dbReference type="SUPFAM" id="SSF52540">
    <property type="entry name" value="P-loop containing nucleoside triphosphate hydrolases"/>
    <property type="match status" value="1"/>
</dbReference>
<evidence type="ECO:0000259" key="11">
    <source>
        <dbReference type="PROSITE" id="PS50067"/>
    </source>
</evidence>
<keyword evidence="8" id="KW-0206">Cytoskeleton</keyword>
<dbReference type="InterPro" id="IPR027417">
    <property type="entry name" value="P-loop_NTPase"/>
</dbReference>
<dbReference type="GO" id="GO:0007018">
    <property type="term" value="P:microtubule-based movement"/>
    <property type="evidence" value="ECO:0007669"/>
    <property type="project" value="InterPro"/>
</dbReference>
<comment type="subcellular location">
    <subcellularLocation>
        <location evidence="1">Cytoplasm</location>
        <location evidence="1">Cytoskeleton</location>
    </subcellularLocation>
</comment>